<dbReference type="AlphaFoldDB" id="A0A9N7VR74"/>
<name>A0A9N7VR74_PLEPL</name>
<evidence type="ECO:0000313" key="1">
    <source>
        <dbReference type="EMBL" id="CAB1452890.1"/>
    </source>
</evidence>
<sequence>MDTEKKGRAEGLVGDGRVPPRLPLRHISPAFYPCTLDLRRAGRLSDILAHSITLPQPSHPSSQAFPSTRADITMEARRGLLICSQLQPCKREKTSNNLRPRENKLVTRLATAGSGEIIIATQHESEQFKGSDAWKCVRHPRSHWASDTCRVVGAERAWACLDQGLNFPSEDEEKVYGTLP</sequence>
<dbReference type="EMBL" id="CADEAL010004147">
    <property type="protein sequence ID" value="CAB1452890.1"/>
    <property type="molecule type" value="Genomic_DNA"/>
</dbReference>
<comment type="caution">
    <text evidence="1">The sequence shown here is derived from an EMBL/GenBank/DDBJ whole genome shotgun (WGS) entry which is preliminary data.</text>
</comment>
<gene>
    <name evidence="1" type="ORF">PLEPLA_LOCUS40640</name>
</gene>
<proteinExistence type="predicted"/>
<reference evidence="1" key="1">
    <citation type="submission" date="2020-03" db="EMBL/GenBank/DDBJ databases">
        <authorList>
            <person name="Weist P."/>
        </authorList>
    </citation>
    <scope>NUCLEOTIDE SEQUENCE</scope>
</reference>
<protein>
    <submittedName>
        <fullName evidence="1">Uncharacterized protein</fullName>
    </submittedName>
</protein>
<keyword evidence="2" id="KW-1185">Reference proteome</keyword>
<accession>A0A9N7VR74</accession>
<dbReference type="Proteomes" id="UP001153269">
    <property type="component" value="Unassembled WGS sequence"/>
</dbReference>
<organism evidence="1 2">
    <name type="scientific">Pleuronectes platessa</name>
    <name type="common">European plaice</name>
    <dbReference type="NCBI Taxonomy" id="8262"/>
    <lineage>
        <taxon>Eukaryota</taxon>
        <taxon>Metazoa</taxon>
        <taxon>Chordata</taxon>
        <taxon>Craniata</taxon>
        <taxon>Vertebrata</taxon>
        <taxon>Euteleostomi</taxon>
        <taxon>Actinopterygii</taxon>
        <taxon>Neopterygii</taxon>
        <taxon>Teleostei</taxon>
        <taxon>Neoteleostei</taxon>
        <taxon>Acanthomorphata</taxon>
        <taxon>Carangaria</taxon>
        <taxon>Pleuronectiformes</taxon>
        <taxon>Pleuronectoidei</taxon>
        <taxon>Pleuronectidae</taxon>
        <taxon>Pleuronectes</taxon>
    </lineage>
</organism>
<evidence type="ECO:0000313" key="2">
    <source>
        <dbReference type="Proteomes" id="UP001153269"/>
    </source>
</evidence>